<evidence type="ECO:0000256" key="2">
    <source>
        <dbReference type="ARBA" id="ARBA00012438"/>
    </source>
</evidence>
<dbReference type="SUPFAM" id="SSF47384">
    <property type="entry name" value="Homodimeric domain of signal transducing histidine kinase"/>
    <property type="match status" value="1"/>
</dbReference>
<dbReference type="PROSITE" id="PS50110">
    <property type="entry name" value="RESPONSE_REGULATORY"/>
    <property type="match status" value="1"/>
</dbReference>
<dbReference type="Pfam" id="PF00512">
    <property type="entry name" value="HisKA"/>
    <property type="match status" value="1"/>
</dbReference>
<dbReference type="InterPro" id="IPR004358">
    <property type="entry name" value="Sig_transdc_His_kin-like_C"/>
</dbReference>
<evidence type="ECO:0000259" key="11">
    <source>
        <dbReference type="PROSITE" id="PS50109"/>
    </source>
</evidence>
<dbReference type="EMBL" id="JAEAGR010000021">
    <property type="protein sequence ID" value="MBH1942397.1"/>
    <property type="molecule type" value="Genomic_DNA"/>
</dbReference>
<gene>
    <name evidence="14" type="ORF">I5677_15955</name>
</gene>
<feature type="domain" description="Response regulatory" evidence="12">
    <location>
        <begin position="440"/>
        <end position="561"/>
    </location>
</feature>
<evidence type="ECO:0000313" key="14">
    <source>
        <dbReference type="EMBL" id="MBH1942397.1"/>
    </source>
</evidence>
<dbReference type="GO" id="GO:0000155">
    <property type="term" value="F:phosphorelay sensor kinase activity"/>
    <property type="evidence" value="ECO:0007669"/>
    <property type="project" value="InterPro"/>
</dbReference>
<proteinExistence type="predicted"/>
<dbReference type="PANTHER" id="PTHR43047:SF72">
    <property type="entry name" value="OSMOSENSING HISTIDINE PROTEIN KINASE SLN1"/>
    <property type="match status" value="1"/>
</dbReference>
<evidence type="ECO:0000313" key="15">
    <source>
        <dbReference type="Proteomes" id="UP000623269"/>
    </source>
</evidence>
<dbReference type="CDD" id="cd00082">
    <property type="entry name" value="HisKA"/>
    <property type="match status" value="1"/>
</dbReference>
<reference evidence="14" key="1">
    <citation type="submission" date="2020-12" db="EMBL/GenBank/DDBJ databases">
        <title>M. sibirica DSM 26468T genome.</title>
        <authorList>
            <person name="Thieme N."/>
            <person name="Rettenmaier R."/>
            <person name="Zverlov V."/>
            <person name="Liebl W."/>
        </authorList>
    </citation>
    <scope>NUCLEOTIDE SEQUENCE</scope>
    <source>
        <strain evidence="14">DSM 26468</strain>
    </source>
</reference>
<keyword evidence="7" id="KW-0902">Two-component regulatory system</keyword>
<dbReference type="GO" id="GO:0005886">
    <property type="term" value="C:plasma membrane"/>
    <property type="evidence" value="ECO:0007669"/>
    <property type="project" value="TreeGrafter"/>
</dbReference>
<dbReference type="SUPFAM" id="SSF55874">
    <property type="entry name" value="ATPase domain of HSP90 chaperone/DNA topoisomerase II/histidine kinase"/>
    <property type="match status" value="1"/>
</dbReference>
<dbReference type="SMART" id="SM00388">
    <property type="entry name" value="HisKA"/>
    <property type="match status" value="1"/>
</dbReference>
<evidence type="ECO:0000256" key="6">
    <source>
        <dbReference type="ARBA" id="ARBA00022777"/>
    </source>
</evidence>
<comment type="caution">
    <text evidence="14">The sequence shown here is derived from an EMBL/GenBank/DDBJ whole genome shotgun (WGS) entry which is preliminary data.</text>
</comment>
<dbReference type="PANTHER" id="PTHR43047">
    <property type="entry name" value="TWO-COMPONENT HISTIDINE PROTEIN KINASE"/>
    <property type="match status" value="1"/>
</dbReference>
<dbReference type="SUPFAM" id="SSF55785">
    <property type="entry name" value="PYP-like sensor domain (PAS domain)"/>
    <property type="match status" value="1"/>
</dbReference>
<dbReference type="InterPro" id="IPR005467">
    <property type="entry name" value="His_kinase_dom"/>
</dbReference>
<keyword evidence="6" id="KW-0418">Kinase</keyword>
<dbReference type="EC" id="2.7.13.3" evidence="2"/>
<sequence>MVFHLFVGKAFAGSISMVLIILSLSLFILAIYLEKKFAKMNRNIYYREELFNSLCSNIDDIFLIYHIGNHKIEYISPNTDRTLGISSNNIKKNPFIIFNYSENDLKTEINRIFTKDILLENYETECKLLNPKTHQLVWLILRIYPVLDRQTVIRYIICISDLTKEKQSQQILKDALLNAQKANEAKKEFLSHMSHEIRTPINTVLGMAQIASNYLDNKEKVSDCLNKISVASKNLLTLVNNILDMSKKDSSSLQLTKEPFHICEFLFTFSSIIKTQAELNQQVFELTIDQIQNDFLLGDTLRLNQILLNCVSNALKFTPTGGNIKLEVSEIEKHGNKALFRFTISDNGIGMSKEFIEKIFIPFEQEEFIAKKYGGSGLGMPITKNLVTLMGGNIYVTSKLNFGTTITIDIVFEIAKPDTEIDEDAKNISKKLKYDFSEYRILIVEDNDINLEIICEILKPSKITIDTASDGLEALEKFKNCNASYYNIILMDLQMPKMNGYETAKAIRELNHPDSKKICIVAMSADSFAKEADIAIESNINYHITKPVETEDLFSLLYKIIIDPAYPII</sequence>
<dbReference type="PRINTS" id="PR00344">
    <property type="entry name" value="BCTRLSENSOR"/>
</dbReference>
<name>A0A8J7HDR6_9FIRM</name>
<dbReference type="RefSeq" id="WP_197662651.1">
    <property type="nucleotide sequence ID" value="NZ_JAEAGR010000021.1"/>
</dbReference>
<evidence type="ECO:0000256" key="10">
    <source>
        <dbReference type="SAM" id="Phobius"/>
    </source>
</evidence>
<protein>
    <recommendedName>
        <fullName evidence="3">Stage 0 sporulation protein A homolog</fullName>
        <ecNumber evidence="2">2.7.13.3</ecNumber>
    </recommendedName>
</protein>
<dbReference type="PROSITE" id="PS50109">
    <property type="entry name" value="HIS_KIN"/>
    <property type="match status" value="1"/>
</dbReference>
<feature type="modified residue" description="4-aspartylphosphate" evidence="9">
    <location>
        <position position="492"/>
    </location>
</feature>
<dbReference type="PROSITE" id="PS50113">
    <property type="entry name" value="PAC"/>
    <property type="match status" value="1"/>
</dbReference>
<dbReference type="GO" id="GO:0009927">
    <property type="term" value="F:histidine phosphotransfer kinase activity"/>
    <property type="evidence" value="ECO:0007669"/>
    <property type="project" value="TreeGrafter"/>
</dbReference>
<feature type="transmembrane region" description="Helical" evidence="10">
    <location>
        <begin position="12"/>
        <end position="33"/>
    </location>
</feature>
<evidence type="ECO:0000256" key="4">
    <source>
        <dbReference type="ARBA" id="ARBA00022553"/>
    </source>
</evidence>
<keyword evidence="10" id="KW-0472">Membrane</keyword>
<evidence type="ECO:0000259" key="13">
    <source>
        <dbReference type="PROSITE" id="PS50113"/>
    </source>
</evidence>
<accession>A0A8J7HDR6</accession>
<dbReference type="Proteomes" id="UP000623269">
    <property type="component" value="Unassembled WGS sequence"/>
</dbReference>
<dbReference type="CDD" id="cd00130">
    <property type="entry name" value="PAS"/>
    <property type="match status" value="1"/>
</dbReference>
<keyword evidence="15" id="KW-1185">Reference proteome</keyword>
<feature type="domain" description="PAC" evidence="13">
    <location>
        <begin position="122"/>
        <end position="174"/>
    </location>
</feature>
<comment type="catalytic activity">
    <reaction evidence="1">
        <text>ATP + protein L-histidine = ADP + protein N-phospho-L-histidine.</text>
        <dbReference type="EC" id="2.7.13.3"/>
    </reaction>
</comment>
<keyword evidence="10" id="KW-0812">Transmembrane</keyword>
<dbReference type="InterPro" id="IPR035965">
    <property type="entry name" value="PAS-like_dom_sf"/>
</dbReference>
<dbReference type="SUPFAM" id="SSF52172">
    <property type="entry name" value="CheY-like"/>
    <property type="match status" value="1"/>
</dbReference>
<organism evidence="14 15">
    <name type="scientific">Mobilitalea sibirica</name>
    <dbReference type="NCBI Taxonomy" id="1462919"/>
    <lineage>
        <taxon>Bacteria</taxon>
        <taxon>Bacillati</taxon>
        <taxon>Bacillota</taxon>
        <taxon>Clostridia</taxon>
        <taxon>Lachnospirales</taxon>
        <taxon>Lachnospiraceae</taxon>
        <taxon>Mobilitalea</taxon>
    </lineage>
</organism>
<dbReference type="Gene3D" id="3.30.565.10">
    <property type="entry name" value="Histidine kinase-like ATPase, C-terminal domain"/>
    <property type="match status" value="1"/>
</dbReference>
<dbReference type="AlphaFoldDB" id="A0A8J7HDR6"/>
<dbReference type="InterPro" id="IPR011006">
    <property type="entry name" value="CheY-like_superfamily"/>
</dbReference>
<comment type="function">
    <text evidence="8">May play the central regulatory role in sporulation. It may be an element of the effector pathway responsible for the activation of sporulation genes in response to nutritional stress. Spo0A may act in concert with spo0H (a sigma factor) to control the expression of some genes that are critical to the sporulation process.</text>
</comment>
<evidence type="ECO:0000256" key="8">
    <source>
        <dbReference type="ARBA" id="ARBA00024867"/>
    </source>
</evidence>
<evidence type="ECO:0000256" key="5">
    <source>
        <dbReference type="ARBA" id="ARBA00022679"/>
    </source>
</evidence>
<dbReference type="Pfam" id="PF02518">
    <property type="entry name" value="HATPase_c"/>
    <property type="match status" value="1"/>
</dbReference>
<evidence type="ECO:0000256" key="1">
    <source>
        <dbReference type="ARBA" id="ARBA00000085"/>
    </source>
</evidence>
<dbReference type="SMART" id="SM00448">
    <property type="entry name" value="REC"/>
    <property type="match status" value="1"/>
</dbReference>
<keyword evidence="4 9" id="KW-0597">Phosphoprotein</keyword>
<dbReference type="InterPro" id="IPR003661">
    <property type="entry name" value="HisK_dim/P_dom"/>
</dbReference>
<dbReference type="CDD" id="cd17546">
    <property type="entry name" value="REC_hyHK_CKI1_RcsC-like"/>
    <property type="match status" value="1"/>
</dbReference>
<dbReference type="Gene3D" id="3.30.450.20">
    <property type="entry name" value="PAS domain"/>
    <property type="match status" value="1"/>
</dbReference>
<dbReference type="InterPro" id="IPR003594">
    <property type="entry name" value="HATPase_dom"/>
</dbReference>
<evidence type="ECO:0000256" key="3">
    <source>
        <dbReference type="ARBA" id="ARBA00018672"/>
    </source>
</evidence>
<evidence type="ECO:0000256" key="7">
    <source>
        <dbReference type="ARBA" id="ARBA00023012"/>
    </source>
</evidence>
<dbReference type="InterPro" id="IPR001789">
    <property type="entry name" value="Sig_transdc_resp-reg_receiver"/>
</dbReference>
<dbReference type="InterPro" id="IPR000700">
    <property type="entry name" value="PAS-assoc_C"/>
</dbReference>
<dbReference type="SMART" id="SM00387">
    <property type="entry name" value="HATPase_c"/>
    <property type="match status" value="1"/>
</dbReference>
<dbReference type="Gene3D" id="1.10.287.130">
    <property type="match status" value="1"/>
</dbReference>
<keyword evidence="10" id="KW-1133">Transmembrane helix</keyword>
<dbReference type="InterPro" id="IPR000014">
    <property type="entry name" value="PAS"/>
</dbReference>
<evidence type="ECO:0000256" key="9">
    <source>
        <dbReference type="PROSITE-ProRule" id="PRU00169"/>
    </source>
</evidence>
<feature type="domain" description="Histidine kinase" evidence="11">
    <location>
        <begin position="192"/>
        <end position="414"/>
    </location>
</feature>
<dbReference type="InterPro" id="IPR036097">
    <property type="entry name" value="HisK_dim/P_sf"/>
</dbReference>
<evidence type="ECO:0000259" key="12">
    <source>
        <dbReference type="PROSITE" id="PS50110"/>
    </source>
</evidence>
<keyword evidence="5" id="KW-0808">Transferase</keyword>
<dbReference type="Pfam" id="PF00072">
    <property type="entry name" value="Response_reg"/>
    <property type="match status" value="1"/>
</dbReference>
<dbReference type="Gene3D" id="3.40.50.2300">
    <property type="match status" value="1"/>
</dbReference>
<dbReference type="InterPro" id="IPR036890">
    <property type="entry name" value="HATPase_C_sf"/>
</dbReference>